<gene>
    <name evidence="2" type="ORF">D7S89_21820</name>
</gene>
<proteinExistence type="predicted"/>
<dbReference type="EMBL" id="RBZV01000012">
    <property type="protein sequence ID" value="RKP44528.1"/>
    <property type="molecule type" value="Genomic_DNA"/>
</dbReference>
<name>A0A494X1C9_9BURK</name>
<comment type="caution">
    <text evidence="2">The sequence shown here is derived from an EMBL/GenBank/DDBJ whole genome shotgun (WGS) entry which is preliminary data.</text>
</comment>
<dbReference type="OrthoDB" id="9000509at2"/>
<evidence type="ECO:0000313" key="3">
    <source>
        <dbReference type="Proteomes" id="UP000280434"/>
    </source>
</evidence>
<keyword evidence="3" id="KW-1185">Reference proteome</keyword>
<protein>
    <submittedName>
        <fullName evidence="2">Uncharacterized protein</fullName>
    </submittedName>
</protein>
<organism evidence="2 3">
    <name type="scientific">Trinickia fusca</name>
    <dbReference type="NCBI Taxonomy" id="2419777"/>
    <lineage>
        <taxon>Bacteria</taxon>
        <taxon>Pseudomonadati</taxon>
        <taxon>Pseudomonadota</taxon>
        <taxon>Betaproteobacteria</taxon>
        <taxon>Burkholderiales</taxon>
        <taxon>Burkholderiaceae</taxon>
        <taxon>Trinickia</taxon>
    </lineage>
</organism>
<dbReference type="RefSeq" id="WP_121280949.1">
    <property type="nucleotide sequence ID" value="NZ_RBZV01000012.1"/>
</dbReference>
<sequence length="224" mass="24160">MTDETDSATLEAVFEEEAIAALRRLFDTGAGSADDTEPRTAYGVPTQPSSMTMPMTWVGEVIDTHHPEAMGCIKVRWADSSGAPLERWLTCLRNVKPRRGERVLLEQPGNWPEPLIVGTLDAFNALDAGSADTASTQDTERAASLKLEPGQCVSIADAQGKVLMQVQASPEGPVVRFLEPNVAVEAAGKLRLAAQMLELEGGRGGIDMRTEADAVVRARYIRLN</sequence>
<reference evidence="2 3" key="1">
    <citation type="submission" date="2018-10" db="EMBL/GenBank/DDBJ databases">
        <title>Paraburkholderia sp. 7MK8-2, isolated from soil.</title>
        <authorList>
            <person name="Gao Z.-H."/>
            <person name="Qiu L.-H."/>
        </authorList>
    </citation>
    <scope>NUCLEOTIDE SEQUENCE [LARGE SCALE GENOMIC DNA]</scope>
    <source>
        <strain evidence="2 3">7MK8-2</strain>
    </source>
</reference>
<evidence type="ECO:0000313" key="2">
    <source>
        <dbReference type="EMBL" id="RKP44528.1"/>
    </source>
</evidence>
<feature type="region of interest" description="Disordered" evidence="1">
    <location>
        <begin position="29"/>
        <end position="48"/>
    </location>
</feature>
<dbReference type="Proteomes" id="UP000280434">
    <property type="component" value="Unassembled WGS sequence"/>
</dbReference>
<accession>A0A494X1C9</accession>
<evidence type="ECO:0000256" key="1">
    <source>
        <dbReference type="SAM" id="MobiDB-lite"/>
    </source>
</evidence>
<dbReference type="AlphaFoldDB" id="A0A494X1C9"/>